<evidence type="ECO:0000313" key="3">
    <source>
        <dbReference type="EMBL" id="KAK4786660.1"/>
    </source>
</evidence>
<dbReference type="Pfam" id="PF00415">
    <property type="entry name" value="RCC1"/>
    <property type="match status" value="1"/>
</dbReference>
<evidence type="ECO:0000256" key="1">
    <source>
        <dbReference type="ARBA" id="ARBA00022737"/>
    </source>
</evidence>
<name>A0AAN7LJP3_TRANT</name>
<dbReference type="SUPFAM" id="SSF50985">
    <property type="entry name" value="RCC1/BLIP-II"/>
    <property type="match status" value="1"/>
</dbReference>
<dbReference type="PANTHER" id="PTHR22872:SF2">
    <property type="entry name" value="INHIBITOR OF BRUTON TYROSINE KINASE"/>
    <property type="match status" value="1"/>
</dbReference>
<keyword evidence="4" id="KW-1185">Reference proteome</keyword>
<dbReference type="PANTHER" id="PTHR22872">
    <property type="entry name" value="BTK-BINDING PROTEIN-RELATED"/>
    <property type="match status" value="1"/>
</dbReference>
<dbReference type="PROSITE" id="PS50012">
    <property type="entry name" value="RCC1_3"/>
    <property type="match status" value="2"/>
</dbReference>
<feature type="repeat" description="RCC1" evidence="2">
    <location>
        <begin position="51"/>
        <end position="106"/>
    </location>
</feature>
<organism evidence="3 4">
    <name type="scientific">Trapa natans</name>
    <name type="common">Water chestnut</name>
    <dbReference type="NCBI Taxonomy" id="22666"/>
    <lineage>
        <taxon>Eukaryota</taxon>
        <taxon>Viridiplantae</taxon>
        <taxon>Streptophyta</taxon>
        <taxon>Embryophyta</taxon>
        <taxon>Tracheophyta</taxon>
        <taxon>Spermatophyta</taxon>
        <taxon>Magnoliopsida</taxon>
        <taxon>eudicotyledons</taxon>
        <taxon>Gunneridae</taxon>
        <taxon>Pentapetalae</taxon>
        <taxon>rosids</taxon>
        <taxon>malvids</taxon>
        <taxon>Myrtales</taxon>
        <taxon>Lythraceae</taxon>
        <taxon>Trapa</taxon>
    </lineage>
</organism>
<evidence type="ECO:0000313" key="4">
    <source>
        <dbReference type="Proteomes" id="UP001346149"/>
    </source>
</evidence>
<gene>
    <name evidence="3" type="ORF">SAY86_010493</name>
</gene>
<dbReference type="AlphaFoldDB" id="A0AAN7LJP3"/>
<dbReference type="EMBL" id="JAXQNO010000012">
    <property type="protein sequence ID" value="KAK4786660.1"/>
    <property type="molecule type" value="Genomic_DNA"/>
</dbReference>
<dbReference type="InterPro" id="IPR009091">
    <property type="entry name" value="RCC1/BLIP-II"/>
</dbReference>
<keyword evidence="1" id="KW-0677">Repeat</keyword>
<reference evidence="3 4" key="1">
    <citation type="journal article" date="2023" name="Hortic Res">
        <title>Pangenome of water caltrop reveals structural variations and asymmetric subgenome divergence after allopolyploidization.</title>
        <authorList>
            <person name="Zhang X."/>
            <person name="Chen Y."/>
            <person name="Wang L."/>
            <person name="Yuan Y."/>
            <person name="Fang M."/>
            <person name="Shi L."/>
            <person name="Lu R."/>
            <person name="Comes H.P."/>
            <person name="Ma Y."/>
            <person name="Chen Y."/>
            <person name="Huang G."/>
            <person name="Zhou Y."/>
            <person name="Zheng Z."/>
            <person name="Qiu Y."/>
        </authorList>
    </citation>
    <scope>NUCLEOTIDE SEQUENCE [LARGE SCALE GENOMIC DNA]</scope>
    <source>
        <strain evidence="3">F231</strain>
    </source>
</reference>
<dbReference type="InterPro" id="IPR000408">
    <property type="entry name" value="Reg_chr_condens"/>
</dbReference>
<protein>
    <submittedName>
        <fullName evidence="3">Uncharacterized protein</fullName>
    </submittedName>
</protein>
<comment type="caution">
    <text evidence="3">The sequence shown here is derived from an EMBL/GenBank/DDBJ whole genome shotgun (WGS) entry which is preliminary data.</text>
</comment>
<dbReference type="InterPro" id="IPR051625">
    <property type="entry name" value="Signaling_Regulatory_Domain"/>
</dbReference>
<proteinExistence type="predicted"/>
<sequence>MGIKQREGQLGYGTSNSGSNYIPRLVEYLKGKICVKVAAAKCHTVVLGADGEIFTWGHRLVTPKRVIVARNLRKCGTMPLKFHRMERLHISAIAAGMVHSMAVTDDGALFYWV</sequence>
<evidence type="ECO:0000256" key="2">
    <source>
        <dbReference type="PROSITE-ProRule" id="PRU00235"/>
    </source>
</evidence>
<dbReference type="Proteomes" id="UP001346149">
    <property type="component" value="Unassembled WGS sequence"/>
</dbReference>
<feature type="repeat" description="RCC1" evidence="2">
    <location>
        <begin position="1"/>
        <end position="50"/>
    </location>
</feature>
<accession>A0AAN7LJP3</accession>
<dbReference type="Gene3D" id="2.130.10.30">
    <property type="entry name" value="Regulator of chromosome condensation 1/beta-lactamase-inhibitor protein II"/>
    <property type="match status" value="1"/>
</dbReference>